<name>A0A1F5NWL5_9BACT</name>
<dbReference type="Proteomes" id="UP000178892">
    <property type="component" value="Unassembled WGS sequence"/>
</dbReference>
<sequence length="134" mass="14941">MNKLVTVSALSVRAVGKPASDAPDVAVMIRTVGGFSSDSWEERYSDVPMATPSRLGRFHKETRRNTMCDCTMRRIGEDFQKSDPRHFKQWLSNRVEGAGSPKPERDQKAGEGDILVDYANHCLRQPGTWCNGSP</sequence>
<reference evidence="1 2" key="1">
    <citation type="journal article" date="2016" name="Nat. Commun.">
        <title>Thousands of microbial genomes shed light on interconnected biogeochemical processes in an aquifer system.</title>
        <authorList>
            <person name="Anantharaman K."/>
            <person name="Brown C.T."/>
            <person name="Hug L.A."/>
            <person name="Sharon I."/>
            <person name="Castelle C.J."/>
            <person name="Probst A.J."/>
            <person name="Thomas B.C."/>
            <person name="Singh A."/>
            <person name="Wilkins M.J."/>
            <person name="Karaoz U."/>
            <person name="Brodie E.L."/>
            <person name="Williams K.H."/>
            <person name="Hubbard S.S."/>
            <person name="Banfield J.F."/>
        </authorList>
    </citation>
    <scope>NUCLEOTIDE SEQUENCE [LARGE SCALE GENOMIC DNA]</scope>
</reference>
<dbReference type="AlphaFoldDB" id="A0A1F5NWL5"/>
<proteinExistence type="predicted"/>
<protein>
    <submittedName>
        <fullName evidence="1">Uncharacterized protein</fullName>
    </submittedName>
</protein>
<organism evidence="1 2">
    <name type="scientific">Candidatus Doudnabacteria bacterium RIFCSPHIGHO2_01_FULL_46_24</name>
    <dbReference type="NCBI Taxonomy" id="1817825"/>
    <lineage>
        <taxon>Bacteria</taxon>
        <taxon>Candidatus Doudnaibacteriota</taxon>
    </lineage>
</organism>
<evidence type="ECO:0000313" key="2">
    <source>
        <dbReference type="Proteomes" id="UP000178892"/>
    </source>
</evidence>
<comment type="caution">
    <text evidence="1">The sequence shown here is derived from an EMBL/GenBank/DDBJ whole genome shotgun (WGS) entry which is preliminary data.</text>
</comment>
<gene>
    <name evidence="1" type="ORF">A2720_01970</name>
</gene>
<evidence type="ECO:0000313" key="1">
    <source>
        <dbReference type="EMBL" id="OGE81922.1"/>
    </source>
</evidence>
<accession>A0A1F5NWL5</accession>
<dbReference type="EMBL" id="MFEL01000001">
    <property type="protein sequence ID" value="OGE81922.1"/>
    <property type="molecule type" value="Genomic_DNA"/>
</dbReference>